<dbReference type="EMBL" id="JAIWYP010000008">
    <property type="protein sequence ID" value="KAH3787321.1"/>
    <property type="molecule type" value="Genomic_DNA"/>
</dbReference>
<name>A0A9D4EWV3_DREPO</name>
<evidence type="ECO:0000313" key="2">
    <source>
        <dbReference type="Proteomes" id="UP000828390"/>
    </source>
</evidence>
<evidence type="ECO:0000313" key="1">
    <source>
        <dbReference type="EMBL" id="KAH3787321.1"/>
    </source>
</evidence>
<proteinExistence type="predicted"/>
<reference evidence="1" key="2">
    <citation type="submission" date="2020-11" db="EMBL/GenBank/DDBJ databases">
        <authorList>
            <person name="McCartney M.A."/>
            <person name="Auch B."/>
            <person name="Kono T."/>
            <person name="Mallez S."/>
            <person name="Becker A."/>
            <person name="Gohl D.M."/>
            <person name="Silverstein K.A.T."/>
            <person name="Koren S."/>
            <person name="Bechman K.B."/>
            <person name="Herman A."/>
            <person name="Abrahante J.E."/>
            <person name="Garbe J."/>
        </authorList>
    </citation>
    <scope>NUCLEOTIDE SEQUENCE</scope>
    <source>
        <strain evidence="1">Duluth1</strain>
        <tissue evidence="1">Whole animal</tissue>
    </source>
</reference>
<gene>
    <name evidence="1" type="ORF">DPMN_165442</name>
</gene>
<organism evidence="1 2">
    <name type="scientific">Dreissena polymorpha</name>
    <name type="common">Zebra mussel</name>
    <name type="synonym">Mytilus polymorpha</name>
    <dbReference type="NCBI Taxonomy" id="45954"/>
    <lineage>
        <taxon>Eukaryota</taxon>
        <taxon>Metazoa</taxon>
        <taxon>Spiralia</taxon>
        <taxon>Lophotrochozoa</taxon>
        <taxon>Mollusca</taxon>
        <taxon>Bivalvia</taxon>
        <taxon>Autobranchia</taxon>
        <taxon>Heteroconchia</taxon>
        <taxon>Euheterodonta</taxon>
        <taxon>Imparidentia</taxon>
        <taxon>Neoheterodontei</taxon>
        <taxon>Myida</taxon>
        <taxon>Dreissenoidea</taxon>
        <taxon>Dreissenidae</taxon>
        <taxon>Dreissena</taxon>
    </lineage>
</organism>
<dbReference type="Gene3D" id="1.10.1410.40">
    <property type="match status" value="1"/>
</dbReference>
<dbReference type="PANTHER" id="PTHR10656">
    <property type="entry name" value="CELL FATE DETERMINING PROTEIN MAB21-RELATED"/>
    <property type="match status" value="1"/>
</dbReference>
<dbReference type="Proteomes" id="UP000828390">
    <property type="component" value="Unassembled WGS sequence"/>
</dbReference>
<protein>
    <submittedName>
        <fullName evidence="1">Uncharacterized protein</fullName>
    </submittedName>
</protein>
<accession>A0A9D4EWV3</accession>
<dbReference type="PANTHER" id="PTHR10656:SF69">
    <property type="entry name" value="MAB-21-LIKE HHH_H2TH-LIKE DOMAIN-CONTAINING PROTEIN"/>
    <property type="match status" value="1"/>
</dbReference>
<dbReference type="AlphaFoldDB" id="A0A9D4EWV3"/>
<reference evidence="1" key="1">
    <citation type="journal article" date="2019" name="bioRxiv">
        <title>The Genome of the Zebra Mussel, Dreissena polymorpha: A Resource for Invasive Species Research.</title>
        <authorList>
            <person name="McCartney M.A."/>
            <person name="Auch B."/>
            <person name="Kono T."/>
            <person name="Mallez S."/>
            <person name="Zhang Y."/>
            <person name="Obille A."/>
            <person name="Becker A."/>
            <person name="Abrahante J.E."/>
            <person name="Garbe J."/>
            <person name="Badalamenti J.P."/>
            <person name="Herman A."/>
            <person name="Mangelson H."/>
            <person name="Liachko I."/>
            <person name="Sullivan S."/>
            <person name="Sone E.D."/>
            <person name="Koren S."/>
            <person name="Silverstein K.A.T."/>
            <person name="Beckman K.B."/>
            <person name="Gohl D.M."/>
        </authorList>
    </citation>
    <scope>NUCLEOTIDE SEQUENCE</scope>
    <source>
        <strain evidence="1">Duluth1</strain>
        <tissue evidence="1">Whole animal</tissue>
    </source>
</reference>
<comment type="caution">
    <text evidence="1">The sequence shown here is derived from an EMBL/GenBank/DDBJ whole genome shotgun (WGS) entry which is preliminary data.</text>
</comment>
<sequence>MEYNALCDDGYGRGLLSSDLYFNQWLNLTYKEDIVQHERAGPSTPRTEDGISHQDLVHTLHFYCPSILIGWAARHRNWPSPDVVQEVVSLGAFVSPVGVKGSDNEHVEWRMCFNAGENVLVNNLTETQMKLYVLLKMEKKDVLKPRKKEVTSFTVKNIVLWIARSHCFMKEVYFTG</sequence>
<keyword evidence="2" id="KW-1185">Reference proteome</keyword>